<evidence type="ECO:0000313" key="3">
    <source>
        <dbReference type="Proteomes" id="UP000231019"/>
    </source>
</evidence>
<protein>
    <submittedName>
        <fullName evidence="2">Uncharacterized protein</fullName>
    </submittedName>
</protein>
<evidence type="ECO:0000256" key="1">
    <source>
        <dbReference type="SAM" id="MobiDB-lite"/>
    </source>
</evidence>
<evidence type="ECO:0000313" key="2">
    <source>
        <dbReference type="EMBL" id="PIW17921.1"/>
    </source>
</evidence>
<comment type="caution">
    <text evidence="2">The sequence shown here is derived from an EMBL/GenBank/DDBJ whole genome shotgun (WGS) entry which is preliminary data.</text>
</comment>
<feature type="region of interest" description="Disordered" evidence="1">
    <location>
        <begin position="53"/>
        <end position="76"/>
    </location>
</feature>
<name>A0A2M7G771_9BACT</name>
<dbReference type="EMBL" id="PFFQ01000018">
    <property type="protein sequence ID" value="PIW17921.1"/>
    <property type="molecule type" value="Genomic_DNA"/>
</dbReference>
<proteinExistence type="predicted"/>
<accession>A0A2M7G771</accession>
<organism evidence="2 3">
    <name type="scientific">bacterium (Candidatus Blackallbacteria) CG17_big_fil_post_rev_8_21_14_2_50_48_46</name>
    <dbReference type="NCBI Taxonomy" id="2014261"/>
    <lineage>
        <taxon>Bacteria</taxon>
        <taxon>Candidatus Blackallbacteria</taxon>
    </lineage>
</organism>
<reference evidence="2 3" key="1">
    <citation type="submission" date="2017-09" db="EMBL/GenBank/DDBJ databases">
        <title>Depth-based differentiation of microbial function through sediment-hosted aquifers and enrichment of novel symbionts in the deep terrestrial subsurface.</title>
        <authorList>
            <person name="Probst A.J."/>
            <person name="Ladd B."/>
            <person name="Jarett J.K."/>
            <person name="Geller-Mcgrath D.E."/>
            <person name="Sieber C.M."/>
            <person name="Emerson J.B."/>
            <person name="Anantharaman K."/>
            <person name="Thomas B.C."/>
            <person name="Malmstrom R."/>
            <person name="Stieglmeier M."/>
            <person name="Klingl A."/>
            <person name="Woyke T."/>
            <person name="Ryan C.M."/>
            <person name="Banfield J.F."/>
        </authorList>
    </citation>
    <scope>NUCLEOTIDE SEQUENCE [LARGE SCALE GENOMIC DNA]</scope>
    <source>
        <strain evidence="2">CG17_big_fil_post_rev_8_21_14_2_50_48_46</strain>
    </source>
</reference>
<sequence>MKNSGRHKNKQERTITFKLSKAEYAEYLKVKPFIKESDKELFLQALKSNQSPLPLEQNLENEAPPPLETRSNSNDPRIRSALERGEIFYLENKLEFVLLGIELDPEQLPEWQPVRLNLLKDFKTAEKALDYYCKNSSKIAKTQQIVLLRKAEAQELGFETQSRHWYTPAHIIFEIYPRIMNAFGDFEYYDELLSRFYLKTV</sequence>
<dbReference type="Proteomes" id="UP000231019">
    <property type="component" value="Unassembled WGS sequence"/>
</dbReference>
<gene>
    <name evidence="2" type="ORF">COW36_06885</name>
</gene>
<dbReference type="AlphaFoldDB" id="A0A2M7G771"/>